<evidence type="ECO:0000256" key="1">
    <source>
        <dbReference type="SAM" id="MobiDB-lite"/>
    </source>
</evidence>
<accession>A0A1D6NW42</accession>
<feature type="region of interest" description="Disordered" evidence="1">
    <location>
        <begin position="573"/>
        <end position="644"/>
    </location>
</feature>
<dbReference type="EMBL" id="CM000785">
    <property type="protein sequence ID" value="AQL02334.1"/>
    <property type="molecule type" value="Genomic_DNA"/>
</dbReference>
<reference evidence="3" key="1">
    <citation type="submission" date="2015-12" db="EMBL/GenBank/DDBJ databases">
        <title>Update maize B73 reference genome by single molecule sequencing technologies.</title>
        <authorList>
            <consortium name="Maize Genome Sequencing Project"/>
            <person name="Ware D."/>
        </authorList>
    </citation>
    <scope>NUCLEOTIDE SEQUENCE</scope>
    <source>
        <tissue evidence="3">Seedling</tissue>
    </source>
</reference>
<dbReference type="OMA" id="MERVTEW"/>
<feature type="compositionally biased region" description="Low complexity" evidence="1">
    <location>
        <begin position="72"/>
        <end position="81"/>
    </location>
</feature>
<feature type="domain" description="DUF659" evidence="2">
    <location>
        <begin position="175"/>
        <end position="235"/>
    </location>
</feature>
<sequence length="657" mass="74095">MSQKVTDGRIRRARGKKLRLFVEKEVSATRHGYQSARIPLDEEAQIDMAMRNSLRDSFSTLEHDSCSPFDKSAGSASGAASCSTGKQSRLSRYYKNTQDTSRGPFDIDLARSRTQVQPRIDVMLERGHKEKLGITLAKWFHANDIPGRKADCPYFRSALKLAQQLGDGVPIPGGREIDGPLLDMNYANMEAHMAKFKEDWKDYGVTVMCDSWTGPTMMSIINFMIFYNGCMFFHKLHAMMREKIGGELVRWNATRFGTVFIFLQSFFDRKDKFKLWMASADWENCKWAGEEDHDFTYDCLTKNKWWTDMEKVLKVVSPIYSVLRLADQQKSVSISSFLPKMMSDMVKIRANLGDDPINRNMCDRLMQVINRRLDYMLNGTLMLAAAALNPEALYTSKMARKPKFQHAVTMAIKKLSSSSSKASAAIDQYTFFRKQAGLFGGEEAKDSTLNGCTSAVYVHYNLKLRIQHYETDMESLEQMKNSKDRNIDPCSIMIDVAMYDEGNPIMEWLCSSRSESLPTLDENDEPESPNRPSGFVLEELGGLNEEEMVLLNSRIGSRRKNVRKRKVAEEDIGDDFLSDSSEGAGSPTYDESGDSESNDGGGDDEDGDPSGPSSAARPPTHNGPGQDEQPAALRPSSKRQKKLSIKGLYMLEKVKYI</sequence>
<dbReference type="ExpressionAtlas" id="A0A1D6NW42">
    <property type="expression patterns" value="baseline and differential"/>
</dbReference>
<evidence type="ECO:0000313" key="3">
    <source>
        <dbReference type="EMBL" id="AQL02334.1"/>
    </source>
</evidence>
<evidence type="ECO:0000259" key="2">
    <source>
        <dbReference type="Pfam" id="PF04937"/>
    </source>
</evidence>
<dbReference type="PANTHER" id="PTHR46951:SF2">
    <property type="entry name" value="BED-TYPE DOMAIN-CONTAINING PROTEIN"/>
    <property type="match status" value="1"/>
</dbReference>
<dbReference type="AlphaFoldDB" id="A0A1D6NW42"/>
<proteinExistence type="predicted"/>
<feature type="compositionally biased region" description="Acidic residues" evidence="1">
    <location>
        <begin position="591"/>
        <end position="608"/>
    </location>
</feature>
<dbReference type="InParanoid" id="A0A1D6NW42"/>
<dbReference type="SUPFAM" id="SSF53098">
    <property type="entry name" value="Ribonuclease H-like"/>
    <property type="match status" value="1"/>
</dbReference>
<dbReference type="Pfam" id="PF04937">
    <property type="entry name" value="DUF659"/>
    <property type="match status" value="1"/>
</dbReference>
<dbReference type="InterPro" id="IPR012337">
    <property type="entry name" value="RNaseH-like_sf"/>
</dbReference>
<feature type="region of interest" description="Disordered" evidence="1">
    <location>
        <begin position="69"/>
        <end position="89"/>
    </location>
</feature>
<organism evidence="3">
    <name type="scientific">Zea mays</name>
    <name type="common">Maize</name>
    <dbReference type="NCBI Taxonomy" id="4577"/>
    <lineage>
        <taxon>Eukaryota</taxon>
        <taxon>Viridiplantae</taxon>
        <taxon>Streptophyta</taxon>
        <taxon>Embryophyta</taxon>
        <taxon>Tracheophyta</taxon>
        <taxon>Spermatophyta</taxon>
        <taxon>Magnoliopsida</taxon>
        <taxon>Liliopsida</taxon>
        <taxon>Poales</taxon>
        <taxon>Poaceae</taxon>
        <taxon>PACMAD clade</taxon>
        <taxon>Panicoideae</taxon>
        <taxon>Andropogonodae</taxon>
        <taxon>Andropogoneae</taxon>
        <taxon>Tripsacinae</taxon>
        <taxon>Zea</taxon>
    </lineage>
</organism>
<name>A0A1D6NW42_MAIZE</name>
<dbReference type="PANTHER" id="PTHR46951">
    <property type="entry name" value="BED-TYPE DOMAIN-CONTAINING PROTEIN"/>
    <property type="match status" value="1"/>
</dbReference>
<gene>
    <name evidence="3" type="ORF">ZEAMMB73_Zm00001d045473</name>
</gene>
<feature type="region of interest" description="Disordered" evidence="1">
    <location>
        <begin position="516"/>
        <end position="536"/>
    </location>
</feature>
<dbReference type="InterPro" id="IPR007021">
    <property type="entry name" value="DUF659"/>
</dbReference>
<protein>
    <recommendedName>
        <fullName evidence="2">DUF659 domain-containing protein</fullName>
    </recommendedName>
</protein>